<name>A0A9P3PPL2_LYOSH</name>
<dbReference type="AlphaFoldDB" id="A0A9P3PPL2"/>
<dbReference type="EMBL" id="BRPK01000007">
    <property type="protein sequence ID" value="GLB39733.1"/>
    <property type="molecule type" value="Genomic_DNA"/>
</dbReference>
<keyword evidence="3" id="KW-1185">Reference proteome</keyword>
<reference evidence="2" key="1">
    <citation type="submission" date="2022-07" db="EMBL/GenBank/DDBJ databases">
        <title>The genome of Lyophyllum shimeji provides insight into the initial evolution of ectomycorrhizal fungal genome.</title>
        <authorList>
            <person name="Kobayashi Y."/>
            <person name="Shibata T."/>
            <person name="Hirakawa H."/>
            <person name="Shigenobu S."/>
            <person name="Nishiyama T."/>
            <person name="Yamada A."/>
            <person name="Hasebe M."/>
            <person name="Kawaguchi M."/>
        </authorList>
    </citation>
    <scope>NUCLEOTIDE SEQUENCE</scope>
    <source>
        <strain evidence="2">AT787</strain>
    </source>
</reference>
<comment type="caution">
    <text evidence="2">The sequence shown here is derived from an EMBL/GenBank/DDBJ whole genome shotgun (WGS) entry which is preliminary data.</text>
</comment>
<evidence type="ECO:0000313" key="3">
    <source>
        <dbReference type="Proteomes" id="UP001063166"/>
    </source>
</evidence>
<feature type="compositionally biased region" description="Polar residues" evidence="1">
    <location>
        <begin position="75"/>
        <end position="88"/>
    </location>
</feature>
<protein>
    <submittedName>
        <fullName evidence="2">Uncharacterized protein</fullName>
    </submittedName>
</protein>
<feature type="region of interest" description="Disordered" evidence="1">
    <location>
        <begin position="75"/>
        <end position="94"/>
    </location>
</feature>
<dbReference type="Proteomes" id="UP001063166">
    <property type="component" value="Unassembled WGS sequence"/>
</dbReference>
<sequence length="94" mass="10461">MSNGAYWLPKYMRHSCNTYGVQLGQFSMSRCRITGEAARIADLRHGRYHLREHPLPCEIGTVPVAIVVTRTATLPDTSSARTNASSPESVYGRH</sequence>
<proteinExistence type="predicted"/>
<gene>
    <name evidence="2" type="ORF">LshimejAT787_0702430</name>
</gene>
<evidence type="ECO:0000256" key="1">
    <source>
        <dbReference type="SAM" id="MobiDB-lite"/>
    </source>
</evidence>
<organism evidence="2 3">
    <name type="scientific">Lyophyllum shimeji</name>
    <name type="common">Hon-shimeji</name>
    <name type="synonym">Tricholoma shimeji</name>
    <dbReference type="NCBI Taxonomy" id="47721"/>
    <lineage>
        <taxon>Eukaryota</taxon>
        <taxon>Fungi</taxon>
        <taxon>Dikarya</taxon>
        <taxon>Basidiomycota</taxon>
        <taxon>Agaricomycotina</taxon>
        <taxon>Agaricomycetes</taxon>
        <taxon>Agaricomycetidae</taxon>
        <taxon>Agaricales</taxon>
        <taxon>Tricholomatineae</taxon>
        <taxon>Lyophyllaceae</taxon>
        <taxon>Lyophyllum</taxon>
    </lineage>
</organism>
<accession>A0A9P3PPL2</accession>
<evidence type="ECO:0000313" key="2">
    <source>
        <dbReference type="EMBL" id="GLB39733.1"/>
    </source>
</evidence>